<evidence type="ECO:0000313" key="1">
    <source>
        <dbReference type="EMBL" id="KIM59555.1"/>
    </source>
</evidence>
<dbReference type="HOGENOM" id="CLU_2400987_0_0_1"/>
<organism evidence="1 2">
    <name type="scientific">Scleroderma citrinum Foug A</name>
    <dbReference type="NCBI Taxonomy" id="1036808"/>
    <lineage>
        <taxon>Eukaryota</taxon>
        <taxon>Fungi</taxon>
        <taxon>Dikarya</taxon>
        <taxon>Basidiomycota</taxon>
        <taxon>Agaricomycotina</taxon>
        <taxon>Agaricomycetes</taxon>
        <taxon>Agaricomycetidae</taxon>
        <taxon>Boletales</taxon>
        <taxon>Sclerodermatineae</taxon>
        <taxon>Sclerodermataceae</taxon>
        <taxon>Scleroderma</taxon>
    </lineage>
</organism>
<dbReference type="AlphaFoldDB" id="A0A0C3DFR8"/>
<keyword evidence="2" id="KW-1185">Reference proteome</keyword>
<dbReference type="InParanoid" id="A0A0C3DFR8"/>
<name>A0A0C3DFR8_9AGAM</name>
<sequence length="93" mass="10475">MSGAPVKRICPGYSLIVQDCEEYRGQPNTTSDAPRTASPKGLLYTPEHHRNTLHMSHYDLSMGSVKRGKDRQEMHEYSGELCHLVSAATQCRR</sequence>
<dbReference type="Proteomes" id="UP000053989">
    <property type="component" value="Unassembled WGS sequence"/>
</dbReference>
<dbReference type="EMBL" id="KN822072">
    <property type="protein sequence ID" value="KIM59555.1"/>
    <property type="molecule type" value="Genomic_DNA"/>
</dbReference>
<protein>
    <submittedName>
        <fullName evidence="1">Uncharacterized protein</fullName>
    </submittedName>
</protein>
<reference evidence="1 2" key="1">
    <citation type="submission" date="2014-04" db="EMBL/GenBank/DDBJ databases">
        <authorList>
            <consortium name="DOE Joint Genome Institute"/>
            <person name="Kuo A."/>
            <person name="Kohler A."/>
            <person name="Nagy L.G."/>
            <person name="Floudas D."/>
            <person name="Copeland A."/>
            <person name="Barry K.W."/>
            <person name="Cichocki N."/>
            <person name="Veneault-Fourrey C."/>
            <person name="LaButti K."/>
            <person name="Lindquist E.A."/>
            <person name="Lipzen A."/>
            <person name="Lundell T."/>
            <person name="Morin E."/>
            <person name="Murat C."/>
            <person name="Sun H."/>
            <person name="Tunlid A."/>
            <person name="Henrissat B."/>
            <person name="Grigoriev I.V."/>
            <person name="Hibbett D.S."/>
            <person name="Martin F."/>
            <person name="Nordberg H.P."/>
            <person name="Cantor M.N."/>
            <person name="Hua S.X."/>
        </authorList>
    </citation>
    <scope>NUCLEOTIDE SEQUENCE [LARGE SCALE GENOMIC DNA]</scope>
    <source>
        <strain evidence="1 2">Foug A</strain>
    </source>
</reference>
<gene>
    <name evidence="1" type="ORF">SCLCIDRAFT_1217686</name>
</gene>
<accession>A0A0C3DFR8</accession>
<evidence type="ECO:0000313" key="2">
    <source>
        <dbReference type="Proteomes" id="UP000053989"/>
    </source>
</evidence>
<reference evidence="2" key="2">
    <citation type="submission" date="2015-01" db="EMBL/GenBank/DDBJ databases">
        <title>Evolutionary Origins and Diversification of the Mycorrhizal Mutualists.</title>
        <authorList>
            <consortium name="DOE Joint Genome Institute"/>
            <consortium name="Mycorrhizal Genomics Consortium"/>
            <person name="Kohler A."/>
            <person name="Kuo A."/>
            <person name="Nagy L.G."/>
            <person name="Floudas D."/>
            <person name="Copeland A."/>
            <person name="Barry K.W."/>
            <person name="Cichocki N."/>
            <person name="Veneault-Fourrey C."/>
            <person name="LaButti K."/>
            <person name="Lindquist E.A."/>
            <person name="Lipzen A."/>
            <person name="Lundell T."/>
            <person name="Morin E."/>
            <person name="Murat C."/>
            <person name="Riley R."/>
            <person name="Ohm R."/>
            <person name="Sun H."/>
            <person name="Tunlid A."/>
            <person name="Henrissat B."/>
            <person name="Grigoriev I.V."/>
            <person name="Hibbett D.S."/>
            <person name="Martin F."/>
        </authorList>
    </citation>
    <scope>NUCLEOTIDE SEQUENCE [LARGE SCALE GENOMIC DNA]</scope>
    <source>
        <strain evidence="2">Foug A</strain>
    </source>
</reference>
<proteinExistence type="predicted"/>